<gene>
    <name evidence="3" type="ORF">Enr13x_51810</name>
</gene>
<reference evidence="3 4" key="1">
    <citation type="submission" date="2019-03" db="EMBL/GenBank/DDBJ databases">
        <title>Deep-cultivation of Planctomycetes and their phenomic and genomic characterization uncovers novel biology.</title>
        <authorList>
            <person name="Wiegand S."/>
            <person name="Jogler M."/>
            <person name="Boedeker C."/>
            <person name="Pinto D."/>
            <person name="Vollmers J."/>
            <person name="Rivas-Marin E."/>
            <person name="Kohn T."/>
            <person name="Peeters S.H."/>
            <person name="Heuer A."/>
            <person name="Rast P."/>
            <person name="Oberbeckmann S."/>
            <person name="Bunk B."/>
            <person name="Jeske O."/>
            <person name="Meyerdierks A."/>
            <person name="Storesund J.E."/>
            <person name="Kallscheuer N."/>
            <person name="Luecker S."/>
            <person name="Lage O.M."/>
            <person name="Pohl T."/>
            <person name="Merkel B.J."/>
            <person name="Hornburger P."/>
            <person name="Mueller R.-W."/>
            <person name="Bruemmer F."/>
            <person name="Labrenz M."/>
            <person name="Spormann A.M."/>
            <person name="Op den Camp H."/>
            <person name="Overmann J."/>
            <person name="Amann R."/>
            <person name="Jetten M.S.M."/>
            <person name="Mascher T."/>
            <person name="Medema M.H."/>
            <person name="Devos D.P."/>
            <person name="Kaster A.-K."/>
            <person name="Ovreas L."/>
            <person name="Rohde M."/>
            <person name="Galperin M.Y."/>
            <person name="Jogler C."/>
        </authorList>
    </citation>
    <scope>NUCLEOTIDE SEQUENCE [LARGE SCALE GENOMIC DNA]</scope>
    <source>
        <strain evidence="3 4">Enr13</strain>
    </source>
</reference>
<evidence type="ECO:0000256" key="2">
    <source>
        <dbReference type="SAM" id="MobiDB-lite"/>
    </source>
</evidence>
<dbReference type="KEGG" id="snep:Enr13x_51810"/>
<dbReference type="OrthoDB" id="266524at2"/>
<feature type="compositionally biased region" description="Polar residues" evidence="2">
    <location>
        <begin position="1"/>
        <end position="11"/>
    </location>
</feature>
<dbReference type="EMBL" id="CP037423">
    <property type="protein sequence ID" value="QDV45305.1"/>
    <property type="molecule type" value="Genomic_DNA"/>
</dbReference>
<name>A0A518HWR6_9BACT</name>
<dbReference type="SUPFAM" id="SSF111369">
    <property type="entry name" value="HlyD-like secretion proteins"/>
    <property type="match status" value="1"/>
</dbReference>
<accession>A0A518HWR6</accession>
<proteinExistence type="predicted"/>
<dbReference type="Gene3D" id="2.40.420.20">
    <property type="match status" value="1"/>
</dbReference>
<dbReference type="Proteomes" id="UP000319004">
    <property type="component" value="Chromosome"/>
</dbReference>
<keyword evidence="1" id="KW-0175">Coiled coil</keyword>
<feature type="coiled-coil region" evidence="1">
    <location>
        <begin position="145"/>
        <end position="198"/>
    </location>
</feature>
<dbReference type="PANTHER" id="PTHR30469:SF11">
    <property type="entry name" value="BLL4320 PROTEIN"/>
    <property type="match status" value="1"/>
</dbReference>
<feature type="region of interest" description="Disordered" evidence="2">
    <location>
        <begin position="1"/>
        <end position="42"/>
    </location>
</feature>
<evidence type="ECO:0000313" key="3">
    <source>
        <dbReference type="EMBL" id="QDV45305.1"/>
    </source>
</evidence>
<feature type="compositionally biased region" description="Basic residues" evidence="2">
    <location>
        <begin position="24"/>
        <end position="36"/>
    </location>
</feature>
<protein>
    <submittedName>
        <fullName evidence="3">Putative efflux pump membrane fusion protein</fullName>
    </submittedName>
</protein>
<organism evidence="3 4">
    <name type="scientific">Stieleria neptunia</name>
    <dbReference type="NCBI Taxonomy" id="2527979"/>
    <lineage>
        <taxon>Bacteria</taxon>
        <taxon>Pseudomonadati</taxon>
        <taxon>Planctomycetota</taxon>
        <taxon>Planctomycetia</taxon>
        <taxon>Pirellulales</taxon>
        <taxon>Pirellulaceae</taxon>
        <taxon>Stieleria</taxon>
    </lineage>
</organism>
<dbReference type="PANTHER" id="PTHR30469">
    <property type="entry name" value="MULTIDRUG RESISTANCE PROTEIN MDTA"/>
    <property type="match status" value="1"/>
</dbReference>
<evidence type="ECO:0000256" key="1">
    <source>
        <dbReference type="SAM" id="Coils"/>
    </source>
</evidence>
<keyword evidence="4" id="KW-1185">Reference proteome</keyword>
<evidence type="ECO:0000313" key="4">
    <source>
        <dbReference type="Proteomes" id="UP000319004"/>
    </source>
</evidence>
<dbReference type="GO" id="GO:0015562">
    <property type="term" value="F:efflux transmembrane transporter activity"/>
    <property type="evidence" value="ECO:0007669"/>
    <property type="project" value="TreeGrafter"/>
</dbReference>
<dbReference type="AlphaFoldDB" id="A0A518HWR6"/>
<dbReference type="GO" id="GO:1990281">
    <property type="term" value="C:efflux pump complex"/>
    <property type="evidence" value="ECO:0007669"/>
    <property type="project" value="TreeGrafter"/>
</dbReference>
<dbReference type="Gene3D" id="2.40.50.100">
    <property type="match status" value="2"/>
</dbReference>
<sequence>MQVTESLTRDTGTAVGNGGPTRSRDHRQRRRERRRPTSVGLRSRRPTAWISITILFAGSTAALTLARSTISPARDVSTAEPIPMAVEVIQVERTDRFEKTVSFLGRVEAARESELSFERMGLITRVNVDEGDTVDAMQSLAELDVEQLKARRDEITARLQAASATLEEMIAGPRPEAIEAQRAEVSRLGAELKRVTLQRDRQSRLLPRMATSTEEYESALYAAQATQSALNAATALLEELENGTRAEQVMTQRAVVRQIEAERYSIDVEIRKSQLFAPFAGTVAERFVDEGRVVAPGQSILRLLEMSCPEIRVGVDSATAASLAVGERLPVTIHNETHLAVIKAIRSDLADTTRTVDILLSLVDEHDSPRLAVRSGDLATVQIAQITRREGVWIPIESLTEGSRGLWSVFALSPAALSPAALSPAALSPAALSPAALSPAALSPAALSPAALSPAASVVDRVQHRVERRDVEVLHTTADRVFVRGAIGAGDQIVASGVHRLVAGQSVRPAWRDRRLALRESQ</sequence>